<dbReference type="STRING" id="318464.IO99_02450"/>
<dbReference type="RefSeq" id="WP_035129727.1">
    <property type="nucleotide sequence ID" value="NZ_JPMD01000002.1"/>
</dbReference>
<sequence length="95" mass="11465">MNKNIKFNKSNKLYIDKYIKIGKKARGMKKYILEDGRIANYIEFDNIGLEFIINKDYTCIRDIKNEVNLHEQSRFEDYQKSVFVLMGYFQTHKSR</sequence>
<gene>
    <name evidence="1" type="ORF">IO99_02450</name>
</gene>
<proteinExistence type="predicted"/>
<dbReference type="EMBL" id="JPMD01000002">
    <property type="protein sequence ID" value="KEZ88514.1"/>
    <property type="molecule type" value="Genomic_DNA"/>
</dbReference>
<comment type="caution">
    <text evidence="1">The sequence shown here is derived from an EMBL/GenBank/DDBJ whole genome shotgun (WGS) entry which is preliminary data.</text>
</comment>
<dbReference type="AlphaFoldDB" id="A0A084JHT0"/>
<name>A0A084JHT0_9CLOT</name>
<accession>A0A084JHT0</accession>
<evidence type="ECO:0000313" key="1">
    <source>
        <dbReference type="EMBL" id="KEZ88514.1"/>
    </source>
</evidence>
<keyword evidence="2" id="KW-1185">Reference proteome</keyword>
<organism evidence="1 2">
    <name type="scientific">Clostridium sulfidigenes</name>
    <dbReference type="NCBI Taxonomy" id="318464"/>
    <lineage>
        <taxon>Bacteria</taxon>
        <taxon>Bacillati</taxon>
        <taxon>Bacillota</taxon>
        <taxon>Clostridia</taxon>
        <taxon>Eubacteriales</taxon>
        <taxon>Clostridiaceae</taxon>
        <taxon>Clostridium</taxon>
    </lineage>
</organism>
<dbReference type="Proteomes" id="UP000028542">
    <property type="component" value="Unassembled WGS sequence"/>
</dbReference>
<protein>
    <submittedName>
        <fullName evidence="1">Uncharacterized protein</fullName>
    </submittedName>
</protein>
<evidence type="ECO:0000313" key="2">
    <source>
        <dbReference type="Proteomes" id="UP000028542"/>
    </source>
</evidence>
<reference evidence="1 2" key="1">
    <citation type="submission" date="2014-07" db="EMBL/GenBank/DDBJ databases">
        <title>Draft genome of Clostridium sulfidigenes 113A isolated from sediments associated with methane hydrate from Krishna Godavari basin.</title>
        <authorList>
            <person name="Honkalas V.S."/>
            <person name="Dabir A.P."/>
            <person name="Arora P."/>
            <person name="Dhakephalkar P.K."/>
        </authorList>
    </citation>
    <scope>NUCLEOTIDE SEQUENCE [LARGE SCALE GENOMIC DNA]</scope>
    <source>
        <strain evidence="1 2">113A</strain>
    </source>
</reference>